<dbReference type="Proteomes" id="UP000633509">
    <property type="component" value="Unassembled WGS sequence"/>
</dbReference>
<evidence type="ECO:0008006" key="4">
    <source>
        <dbReference type="Google" id="ProtNLM"/>
    </source>
</evidence>
<name>A0ABR9MID4_9ACTN</name>
<evidence type="ECO:0000313" key="3">
    <source>
        <dbReference type="Proteomes" id="UP000633509"/>
    </source>
</evidence>
<dbReference type="EMBL" id="JADBEK010000001">
    <property type="protein sequence ID" value="MBE1592529.1"/>
    <property type="molecule type" value="Genomic_DNA"/>
</dbReference>
<reference evidence="2 3" key="1">
    <citation type="submission" date="2020-10" db="EMBL/GenBank/DDBJ databases">
        <title>Sequencing the genomes of 1000 actinobacteria strains.</title>
        <authorList>
            <person name="Klenk H.-P."/>
        </authorList>
    </citation>
    <scope>NUCLEOTIDE SEQUENCE [LARGE SCALE GENOMIC DNA]</scope>
    <source>
        <strain evidence="2 3">DSM 43173</strain>
    </source>
</reference>
<gene>
    <name evidence="2" type="ORF">H4W80_010787</name>
</gene>
<feature type="region of interest" description="Disordered" evidence="1">
    <location>
        <begin position="162"/>
        <end position="245"/>
    </location>
</feature>
<proteinExistence type="predicted"/>
<dbReference type="RefSeq" id="WP_192792047.1">
    <property type="nucleotide sequence ID" value="NZ_JADBEK010000001.1"/>
</dbReference>
<evidence type="ECO:0000256" key="1">
    <source>
        <dbReference type="SAM" id="MobiDB-lite"/>
    </source>
</evidence>
<feature type="compositionally biased region" description="Low complexity" evidence="1">
    <location>
        <begin position="193"/>
        <end position="207"/>
    </location>
</feature>
<accession>A0ABR9MID4</accession>
<protein>
    <recommendedName>
        <fullName evidence="4">HXXEE domain-containing protein</fullName>
    </recommendedName>
</protein>
<comment type="caution">
    <text evidence="2">The sequence shown here is derived from an EMBL/GenBank/DDBJ whole genome shotgun (WGS) entry which is preliminary data.</text>
</comment>
<keyword evidence="3" id="KW-1185">Reference proteome</keyword>
<evidence type="ECO:0000313" key="2">
    <source>
        <dbReference type="EMBL" id="MBE1592529.1"/>
    </source>
</evidence>
<dbReference type="Pfam" id="PF13787">
    <property type="entry name" value="HXXEE"/>
    <property type="match status" value="1"/>
</dbReference>
<dbReference type="InterPro" id="IPR025671">
    <property type="entry name" value="HXXEE"/>
</dbReference>
<sequence>MVPSAVTWGLLAAWAVHDVEELATMAGWTRSARPRLEERLPWVPWERLEVSQRHVNVAIGLMGGVMAGASALGARTGGRSPVFQAALLGFGAHGVMHLAQAAVTRGYTPGAVTAPVVVIPFSVWAWRRLRAEGVPVRTGASGWAGLAALPVVLAGVHTAAHALTRPRSPDPEGPPPRGTAASRTAARSHRTEGTPPRGTAATRTAAPSHGAEDAPPRGTAATRTAARPDPAVAGRTRWFRRGRRS</sequence>
<feature type="compositionally biased region" description="Low complexity" evidence="1">
    <location>
        <begin position="216"/>
        <end position="236"/>
    </location>
</feature>
<organism evidence="2 3">
    <name type="scientific">Nonomuraea angiospora</name>
    <dbReference type="NCBI Taxonomy" id="46172"/>
    <lineage>
        <taxon>Bacteria</taxon>
        <taxon>Bacillati</taxon>
        <taxon>Actinomycetota</taxon>
        <taxon>Actinomycetes</taxon>
        <taxon>Streptosporangiales</taxon>
        <taxon>Streptosporangiaceae</taxon>
        <taxon>Nonomuraea</taxon>
    </lineage>
</organism>